<reference evidence="1 2" key="1">
    <citation type="submission" date="2019-06" db="EMBL/GenBank/DDBJ databases">
        <title>Emergence of pandrug resistant Empedobacter falsenii in China.</title>
        <authorList>
            <person name="Dong N."/>
            <person name="Chen S."/>
            <person name="Zhang R."/>
        </authorList>
    </citation>
    <scope>NUCLEOTIDE SEQUENCE [LARGE SCALE GENOMIC DNA]</scope>
    <source>
        <strain evidence="1 2">1681-1</strain>
    </source>
</reference>
<name>A0A7H9DTX3_9FLAO</name>
<dbReference type="KEGG" id="efal:FH779_11395"/>
<proteinExistence type="predicted"/>
<dbReference type="EMBL" id="CP040908">
    <property type="protein sequence ID" value="QLL58652.1"/>
    <property type="molecule type" value="Genomic_DNA"/>
</dbReference>
<dbReference type="RefSeq" id="WP_180904773.1">
    <property type="nucleotide sequence ID" value="NZ_CP040908.1"/>
</dbReference>
<organism evidence="1 2">
    <name type="scientific">Empedobacter falsenii</name>
    <dbReference type="NCBI Taxonomy" id="343874"/>
    <lineage>
        <taxon>Bacteria</taxon>
        <taxon>Pseudomonadati</taxon>
        <taxon>Bacteroidota</taxon>
        <taxon>Flavobacteriia</taxon>
        <taxon>Flavobacteriales</taxon>
        <taxon>Weeksellaceae</taxon>
        <taxon>Empedobacter</taxon>
    </lineage>
</organism>
<evidence type="ECO:0000313" key="2">
    <source>
        <dbReference type="Proteomes" id="UP000510643"/>
    </source>
</evidence>
<evidence type="ECO:0000313" key="1">
    <source>
        <dbReference type="EMBL" id="QLL58652.1"/>
    </source>
</evidence>
<keyword evidence="2" id="KW-1185">Reference proteome</keyword>
<dbReference type="GeneID" id="78402071"/>
<dbReference type="AlphaFoldDB" id="A0A7H9DTX3"/>
<accession>A0A7H9DTX3</accession>
<sequence length="143" mass="17115">MKKYIFLKIQLISFLIGYSINAQIINITRNDSINLEKKSVLKDGNLSFYKNEYTLTLYHKENISYNKKNGYKYYTIAGGKKYCDKCKKEKYTFNIENIPNLKSNQLEIFNIDTLFENLKKYQFSYGYFYINNVYYKNLGMPIE</sequence>
<dbReference type="Proteomes" id="UP000510643">
    <property type="component" value="Chromosome"/>
</dbReference>
<protein>
    <submittedName>
        <fullName evidence="1">Uncharacterized protein</fullName>
    </submittedName>
</protein>
<gene>
    <name evidence="1" type="ORF">FH779_11395</name>
</gene>